<dbReference type="SUPFAM" id="SSF56112">
    <property type="entry name" value="Protein kinase-like (PK-like)"/>
    <property type="match status" value="1"/>
</dbReference>
<comment type="caution">
    <text evidence="2">The sequence shown here is derived from an EMBL/GenBank/DDBJ whole genome shotgun (WGS) entry which is preliminary data.</text>
</comment>
<dbReference type="PANTHER" id="PTHR21310">
    <property type="entry name" value="AMINOGLYCOSIDE PHOSPHOTRANSFERASE-RELATED-RELATED"/>
    <property type="match status" value="1"/>
</dbReference>
<gene>
    <name evidence="2" type="ORF">GP486_004881</name>
</gene>
<dbReference type="Proteomes" id="UP000750711">
    <property type="component" value="Unassembled WGS sequence"/>
</dbReference>
<reference evidence="2" key="1">
    <citation type="submission" date="2021-03" db="EMBL/GenBank/DDBJ databases">
        <title>Comparative genomics and phylogenomic investigation of the class Geoglossomycetes provide insights into ecological specialization and systematics.</title>
        <authorList>
            <person name="Melie T."/>
            <person name="Pirro S."/>
            <person name="Miller A.N."/>
            <person name="Quandt A."/>
        </authorList>
    </citation>
    <scope>NUCLEOTIDE SEQUENCE</scope>
    <source>
        <strain evidence="2">CAQ_001_2017</strain>
    </source>
</reference>
<dbReference type="InterPro" id="IPR011009">
    <property type="entry name" value="Kinase-like_dom_sf"/>
</dbReference>
<keyword evidence="3" id="KW-1185">Reference proteome</keyword>
<dbReference type="AlphaFoldDB" id="A0A9P8LAC0"/>
<dbReference type="Gene3D" id="3.90.1200.10">
    <property type="match status" value="1"/>
</dbReference>
<dbReference type="InterPro" id="IPR002575">
    <property type="entry name" value="Aminoglycoside_PTrfase"/>
</dbReference>
<evidence type="ECO:0000259" key="1">
    <source>
        <dbReference type="Pfam" id="PF01636"/>
    </source>
</evidence>
<feature type="domain" description="Aminoglycoside phosphotransferase" evidence="1">
    <location>
        <begin position="49"/>
        <end position="323"/>
    </location>
</feature>
<evidence type="ECO:0000313" key="3">
    <source>
        <dbReference type="Proteomes" id="UP000750711"/>
    </source>
</evidence>
<dbReference type="PANTHER" id="PTHR21310:SF37">
    <property type="entry name" value="AMINOGLYCOSIDE PHOSPHOTRANSFERASE DOMAIN-CONTAINING PROTEIN"/>
    <property type="match status" value="1"/>
</dbReference>
<dbReference type="EMBL" id="JAGHQM010000838">
    <property type="protein sequence ID" value="KAH0558460.1"/>
    <property type="molecule type" value="Genomic_DNA"/>
</dbReference>
<accession>A0A9P8LAC0</accession>
<organism evidence="2 3">
    <name type="scientific">Trichoglossum hirsutum</name>
    <dbReference type="NCBI Taxonomy" id="265104"/>
    <lineage>
        <taxon>Eukaryota</taxon>
        <taxon>Fungi</taxon>
        <taxon>Dikarya</taxon>
        <taxon>Ascomycota</taxon>
        <taxon>Pezizomycotina</taxon>
        <taxon>Geoglossomycetes</taxon>
        <taxon>Geoglossales</taxon>
        <taxon>Geoglossaceae</taxon>
        <taxon>Trichoglossum</taxon>
    </lineage>
</organism>
<evidence type="ECO:0000313" key="2">
    <source>
        <dbReference type="EMBL" id="KAH0558460.1"/>
    </source>
</evidence>
<protein>
    <recommendedName>
        <fullName evidence="1">Aminoglycoside phosphotransferase domain-containing protein</fullName>
    </recommendedName>
</protein>
<dbReference type="Gene3D" id="3.30.200.20">
    <property type="entry name" value="Phosphorylase Kinase, domain 1"/>
    <property type="match status" value="1"/>
</dbReference>
<dbReference type="InterPro" id="IPR051678">
    <property type="entry name" value="AGP_Transferase"/>
</dbReference>
<proteinExistence type="predicted"/>
<dbReference type="Pfam" id="PF01636">
    <property type="entry name" value="APH"/>
    <property type="match status" value="1"/>
</dbReference>
<name>A0A9P8LAC0_9PEZI</name>
<sequence length="454" mass="52288">MDYDELAMKQNDAMYLAWFRILQKSSPEELAATLASKHRSGKVVKSEYLSRGSYNHCYRVKFEEGPDAVVRFPARGKVSFPREKVDIEVSVMRYISHSTSIPVPQVLGAGNCAVGPYIVMAFVEGRLLSEYLTAPSAKTARDVLDPNISDSTLRRAYRAMAEVLIELSKCQFSHIGSVTEDELGAWSVNRRALTFNMNELVSLGNFPPKELPMQSCSTATDYFEALAEGHMHHLITQRNDAVEDEADCRKKFVARCLFLKIMRRFSTTHKDGPYRLFCDDFRPSNVMVDPDLNVRGIIDWEFCYAAPAEFTFNPPWWLLLAFPSSWKGGLDDFFATYLSRLEVFLEALRECEDEAIAKGTLIETQRLTEHMRKSLRSGQFWVCYAARTSYEFDDIYWKFVDPMYYGELTSIEDRIKLLSVQEQDDLEKFIPIKMRQVRERSLDEHRTLKEILSS</sequence>